<dbReference type="AlphaFoldDB" id="K9VXZ7"/>
<dbReference type="KEGG" id="cep:Cri9333_1527"/>
<dbReference type="InterPro" id="IPR008538">
    <property type="entry name" value="Uma2"/>
</dbReference>
<name>K9VXZ7_9CYAN</name>
<dbReference type="InterPro" id="IPR011335">
    <property type="entry name" value="Restrct_endonuc-II-like"/>
</dbReference>
<gene>
    <name evidence="2" type="ORF">Cri9333_1527</name>
</gene>
<dbReference type="EMBL" id="CP003620">
    <property type="protein sequence ID" value="AFZ12419.1"/>
    <property type="molecule type" value="Genomic_DNA"/>
</dbReference>
<dbReference type="CDD" id="cd06260">
    <property type="entry name" value="DUF820-like"/>
    <property type="match status" value="1"/>
</dbReference>
<evidence type="ECO:0000313" key="2">
    <source>
        <dbReference type="EMBL" id="AFZ12419.1"/>
    </source>
</evidence>
<accession>K9VXZ7</accession>
<protein>
    <recommendedName>
        <fullName evidence="1">Putative restriction endonuclease domain-containing protein</fullName>
    </recommendedName>
</protein>
<evidence type="ECO:0000259" key="1">
    <source>
        <dbReference type="Pfam" id="PF05685"/>
    </source>
</evidence>
<dbReference type="PANTHER" id="PTHR35400">
    <property type="entry name" value="SLR1083 PROTEIN"/>
    <property type="match status" value="1"/>
</dbReference>
<evidence type="ECO:0000313" key="3">
    <source>
        <dbReference type="Proteomes" id="UP000010472"/>
    </source>
</evidence>
<dbReference type="STRING" id="1173022.Cri9333_1527"/>
<organism evidence="2 3">
    <name type="scientific">Crinalium epipsammum PCC 9333</name>
    <dbReference type="NCBI Taxonomy" id="1173022"/>
    <lineage>
        <taxon>Bacteria</taxon>
        <taxon>Bacillati</taxon>
        <taxon>Cyanobacteriota</taxon>
        <taxon>Cyanophyceae</taxon>
        <taxon>Gomontiellales</taxon>
        <taxon>Gomontiellaceae</taxon>
        <taxon>Crinalium</taxon>
    </lineage>
</organism>
<dbReference type="PATRIC" id="fig|1173022.3.peg.1651"/>
<dbReference type="RefSeq" id="WP_015202540.1">
    <property type="nucleotide sequence ID" value="NC_019753.1"/>
</dbReference>
<dbReference type="eggNOG" id="COG4636">
    <property type="taxonomic scope" value="Bacteria"/>
</dbReference>
<sequence>MISSAISKLLDLMTDTWVKASFDDLLALADDPKFADAKFYYNEGYLRIEMPPIGSIHSQDNNILTNVVNLFASVKNIRIKGLVNCSFRKPGVAECQPDLAFYIGSEFKLPPRTNSPIDLNEFSPPTLVIEIAATSINDDLGRKRLLYERLGVQEYWVADTNTGDIIGFGISQGRSGEIQESQVLPGLTIALVEEALQRSQNQDDGEITRWLLQTFSQS</sequence>
<dbReference type="Proteomes" id="UP000010472">
    <property type="component" value="Chromosome"/>
</dbReference>
<dbReference type="InterPro" id="IPR012296">
    <property type="entry name" value="Nuclease_put_TT1808"/>
</dbReference>
<dbReference type="Gene3D" id="3.90.1570.10">
    <property type="entry name" value="tt1808, chain A"/>
    <property type="match status" value="1"/>
</dbReference>
<dbReference type="PANTHER" id="PTHR35400:SF1">
    <property type="entry name" value="SLR1083 PROTEIN"/>
    <property type="match status" value="1"/>
</dbReference>
<dbReference type="OrthoDB" id="459822at2"/>
<dbReference type="Pfam" id="PF05685">
    <property type="entry name" value="Uma2"/>
    <property type="match status" value="1"/>
</dbReference>
<dbReference type="HOGENOM" id="CLU_112364_0_0_3"/>
<reference evidence="2 3" key="1">
    <citation type="submission" date="2012-06" db="EMBL/GenBank/DDBJ databases">
        <title>Finished chromosome of genome of Crinalium epipsammum PCC 9333.</title>
        <authorList>
            <consortium name="US DOE Joint Genome Institute"/>
            <person name="Gugger M."/>
            <person name="Coursin T."/>
            <person name="Rippka R."/>
            <person name="Tandeau De Marsac N."/>
            <person name="Huntemann M."/>
            <person name="Wei C.-L."/>
            <person name="Han J."/>
            <person name="Detter J.C."/>
            <person name="Han C."/>
            <person name="Tapia R."/>
            <person name="Davenport K."/>
            <person name="Daligault H."/>
            <person name="Erkkila T."/>
            <person name="Gu W."/>
            <person name="Munk A.C.C."/>
            <person name="Teshima H."/>
            <person name="Xu Y."/>
            <person name="Chain P."/>
            <person name="Chen A."/>
            <person name="Krypides N."/>
            <person name="Mavromatis K."/>
            <person name="Markowitz V."/>
            <person name="Szeto E."/>
            <person name="Ivanova N."/>
            <person name="Mikhailova N."/>
            <person name="Ovchinnikova G."/>
            <person name="Pagani I."/>
            <person name="Pati A."/>
            <person name="Goodwin L."/>
            <person name="Peters L."/>
            <person name="Pitluck S."/>
            <person name="Woyke T."/>
            <person name="Kerfeld C."/>
        </authorList>
    </citation>
    <scope>NUCLEOTIDE SEQUENCE [LARGE SCALE GENOMIC DNA]</scope>
    <source>
        <strain evidence="2 3">PCC 9333</strain>
    </source>
</reference>
<feature type="domain" description="Putative restriction endonuclease" evidence="1">
    <location>
        <begin position="24"/>
        <end position="197"/>
    </location>
</feature>
<keyword evidence="3" id="KW-1185">Reference proteome</keyword>
<proteinExistence type="predicted"/>
<dbReference type="SUPFAM" id="SSF52980">
    <property type="entry name" value="Restriction endonuclease-like"/>
    <property type="match status" value="1"/>
</dbReference>